<reference evidence="3" key="1">
    <citation type="journal article" date="2019" name="Int. J. Syst. Evol. Microbiol.">
        <title>The Global Catalogue of Microorganisms (GCM) 10K type strain sequencing project: providing services to taxonomists for standard genome sequencing and annotation.</title>
        <authorList>
            <consortium name="The Broad Institute Genomics Platform"/>
            <consortium name="The Broad Institute Genome Sequencing Center for Infectious Disease"/>
            <person name="Wu L."/>
            <person name="Ma J."/>
        </authorList>
    </citation>
    <scope>NUCLEOTIDE SEQUENCE [LARGE SCALE GENOMIC DNA]</scope>
    <source>
        <strain evidence="3">PCU 280</strain>
    </source>
</reference>
<protein>
    <submittedName>
        <fullName evidence="2">Metallophosphoesterase family protein</fullName>
        <ecNumber evidence="2">3.1.-.-</ecNumber>
    </submittedName>
</protein>
<dbReference type="EC" id="3.1.-.-" evidence="2"/>
<feature type="domain" description="Calcineurin-like phosphoesterase" evidence="1">
    <location>
        <begin position="3"/>
        <end position="185"/>
    </location>
</feature>
<dbReference type="InterPro" id="IPR050126">
    <property type="entry name" value="Ap4A_hydrolase"/>
</dbReference>
<evidence type="ECO:0000259" key="1">
    <source>
        <dbReference type="Pfam" id="PF00149"/>
    </source>
</evidence>
<proteinExistence type="predicted"/>
<dbReference type="Proteomes" id="UP001596233">
    <property type="component" value="Unassembled WGS sequence"/>
</dbReference>
<dbReference type="Pfam" id="PF00149">
    <property type="entry name" value="Metallophos"/>
    <property type="match status" value="1"/>
</dbReference>
<organism evidence="2 3">
    <name type="scientific">Paenibacillus septentrionalis</name>
    <dbReference type="NCBI Taxonomy" id="429342"/>
    <lineage>
        <taxon>Bacteria</taxon>
        <taxon>Bacillati</taxon>
        <taxon>Bacillota</taxon>
        <taxon>Bacilli</taxon>
        <taxon>Bacillales</taxon>
        <taxon>Paenibacillaceae</taxon>
        <taxon>Paenibacillus</taxon>
    </lineage>
</organism>
<gene>
    <name evidence="2" type="ORF">ACFP56_10260</name>
</gene>
<sequence>MKRLVMISDIHGCVDAFIALLEKLDFNNDHDQLILLGDYVDRGPNSKETVELVMKLVSQSGAVALRGNHDQRLVDLVFQDDDLIRKKFIEHGGLPTLHSYCGYKVEADKLDTAIAFIRTQYSKHLEFLRTCPLYHEDEHHIYVHAGLNPAFYNWKEQPSIDFMYIKEDFHQHSFSLSKRIVFGHTRTIELHEKPDIWFQPDKIGIDGGCAYGLQLNALTLWNGIYTSYHIQASQRSGL</sequence>
<name>A0ABW1V467_9BACL</name>
<dbReference type="RefSeq" id="WP_379234016.1">
    <property type="nucleotide sequence ID" value="NZ_JBHSTE010000003.1"/>
</dbReference>
<dbReference type="EMBL" id="JBHSTE010000003">
    <property type="protein sequence ID" value="MFC6333006.1"/>
    <property type="molecule type" value="Genomic_DNA"/>
</dbReference>
<dbReference type="InterPro" id="IPR004843">
    <property type="entry name" value="Calcineurin-like_PHP"/>
</dbReference>
<dbReference type="CDD" id="cd00144">
    <property type="entry name" value="MPP_PPP_family"/>
    <property type="match status" value="1"/>
</dbReference>
<dbReference type="InterPro" id="IPR029052">
    <property type="entry name" value="Metallo-depent_PP-like"/>
</dbReference>
<dbReference type="SUPFAM" id="SSF56300">
    <property type="entry name" value="Metallo-dependent phosphatases"/>
    <property type="match status" value="1"/>
</dbReference>
<evidence type="ECO:0000313" key="2">
    <source>
        <dbReference type="EMBL" id="MFC6333006.1"/>
    </source>
</evidence>
<keyword evidence="2" id="KW-0378">Hydrolase</keyword>
<dbReference type="PANTHER" id="PTHR42850:SF4">
    <property type="entry name" value="ZINC-DEPENDENT ENDOPOLYPHOSPHATASE"/>
    <property type="match status" value="1"/>
</dbReference>
<accession>A0ABW1V467</accession>
<dbReference type="Gene3D" id="3.60.21.10">
    <property type="match status" value="1"/>
</dbReference>
<evidence type="ECO:0000313" key="3">
    <source>
        <dbReference type="Proteomes" id="UP001596233"/>
    </source>
</evidence>
<dbReference type="PANTHER" id="PTHR42850">
    <property type="entry name" value="METALLOPHOSPHOESTERASE"/>
    <property type="match status" value="1"/>
</dbReference>
<comment type="caution">
    <text evidence="2">The sequence shown here is derived from an EMBL/GenBank/DDBJ whole genome shotgun (WGS) entry which is preliminary data.</text>
</comment>
<keyword evidence="3" id="KW-1185">Reference proteome</keyword>
<dbReference type="GO" id="GO:0016787">
    <property type="term" value="F:hydrolase activity"/>
    <property type="evidence" value="ECO:0007669"/>
    <property type="project" value="UniProtKB-KW"/>
</dbReference>